<dbReference type="InterPro" id="IPR014284">
    <property type="entry name" value="RNA_pol_sigma-70_dom"/>
</dbReference>
<feature type="domain" description="RNA polymerase sigma-70 region 3" evidence="5">
    <location>
        <begin position="114"/>
        <end position="171"/>
    </location>
</feature>
<feature type="domain" description="RNA polymerase sigma-70 region 4" evidence="7">
    <location>
        <begin position="198"/>
        <end position="246"/>
    </location>
</feature>
<evidence type="ECO:0000259" key="5">
    <source>
        <dbReference type="Pfam" id="PF04539"/>
    </source>
</evidence>
<dbReference type="SUPFAM" id="SSF88659">
    <property type="entry name" value="Sigma3 and sigma4 domains of RNA polymerase sigma factors"/>
    <property type="match status" value="2"/>
</dbReference>
<dbReference type="NCBIfam" id="TIGR02937">
    <property type="entry name" value="sigma70-ECF"/>
    <property type="match status" value="1"/>
</dbReference>
<dbReference type="GO" id="GO:0016987">
    <property type="term" value="F:sigma factor activity"/>
    <property type="evidence" value="ECO:0007669"/>
    <property type="project" value="UniProtKB-KW"/>
</dbReference>
<dbReference type="Pfam" id="PF04542">
    <property type="entry name" value="Sigma70_r2"/>
    <property type="match status" value="1"/>
</dbReference>
<evidence type="ECO:0000313" key="8">
    <source>
        <dbReference type="EMBL" id="RKQ86130.1"/>
    </source>
</evidence>
<dbReference type="Gene3D" id="1.20.120.1810">
    <property type="match status" value="1"/>
</dbReference>
<keyword evidence="1" id="KW-0805">Transcription regulation</keyword>
<dbReference type="InterPro" id="IPR007630">
    <property type="entry name" value="RNA_pol_sigma70_r4"/>
</dbReference>
<organism evidence="8 9">
    <name type="scientific">Solirubrobacter pauli</name>
    <dbReference type="NCBI Taxonomy" id="166793"/>
    <lineage>
        <taxon>Bacteria</taxon>
        <taxon>Bacillati</taxon>
        <taxon>Actinomycetota</taxon>
        <taxon>Thermoleophilia</taxon>
        <taxon>Solirubrobacterales</taxon>
        <taxon>Solirubrobacteraceae</taxon>
        <taxon>Solirubrobacter</taxon>
    </lineage>
</organism>
<dbReference type="InterPro" id="IPR007624">
    <property type="entry name" value="RNA_pol_sigma70_r3"/>
</dbReference>
<keyword evidence="2" id="KW-0731">Sigma factor</keyword>
<dbReference type="InterPro" id="IPR013325">
    <property type="entry name" value="RNA_pol_sigma_r2"/>
</dbReference>
<evidence type="ECO:0000256" key="3">
    <source>
        <dbReference type="ARBA" id="ARBA00023125"/>
    </source>
</evidence>
<evidence type="ECO:0000256" key="2">
    <source>
        <dbReference type="ARBA" id="ARBA00023082"/>
    </source>
</evidence>
<dbReference type="RefSeq" id="WP_121253609.1">
    <property type="nucleotide sequence ID" value="NZ_RBIL01000002.1"/>
</dbReference>
<dbReference type="PRINTS" id="PR00046">
    <property type="entry name" value="SIGMA70FCT"/>
</dbReference>
<gene>
    <name evidence="8" type="ORF">C8N24_4139</name>
</gene>
<evidence type="ECO:0000259" key="7">
    <source>
        <dbReference type="Pfam" id="PF04545"/>
    </source>
</evidence>
<dbReference type="PANTHER" id="PTHR30385">
    <property type="entry name" value="SIGMA FACTOR F FLAGELLAR"/>
    <property type="match status" value="1"/>
</dbReference>
<dbReference type="Pfam" id="PF04545">
    <property type="entry name" value="Sigma70_r4"/>
    <property type="match status" value="1"/>
</dbReference>
<dbReference type="GO" id="GO:0006352">
    <property type="term" value="P:DNA-templated transcription initiation"/>
    <property type="evidence" value="ECO:0007669"/>
    <property type="project" value="InterPro"/>
</dbReference>
<keyword evidence="9" id="KW-1185">Reference proteome</keyword>
<dbReference type="OrthoDB" id="9804285at2"/>
<dbReference type="InterPro" id="IPR000943">
    <property type="entry name" value="RNA_pol_sigma70"/>
</dbReference>
<keyword evidence="4" id="KW-0804">Transcription</keyword>
<evidence type="ECO:0000256" key="4">
    <source>
        <dbReference type="ARBA" id="ARBA00023163"/>
    </source>
</evidence>
<accession>A0A660L3N6</accession>
<evidence type="ECO:0000256" key="1">
    <source>
        <dbReference type="ARBA" id="ARBA00023015"/>
    </source>
</evidence>
<dbReference type="Proteomes" id="UP000278962">
    <property type="component" value="Unassembled WGS sequence"/>
</dbReference>
<name>A0A660L3N6_9ACTN</name>
<dbReference type="InterPro" id="IPR007627">
    <property type="entry name" value="RNA_pol_sigma70_r2"/>
</dbReference>
<reference evidence="8 9" key="1">
    <citation type="submission" date="2018-10" db="EMBL/GenBank/DDBJ databases">
        <title>Genomic Encyclopedia of Archaeal and Bacterial Type Strains, Phase II (KMG-II): from individual species to whole genera.</title>
        <authorList>
            <person name="Goeker M."/>
        </authorList>
    </citation>
    <scope>NUCLEOTIDE SEQUENCE [LARGE SCALE GENOMIC DNA]</scope>
    <source>
        <strain evidence="8 9">DSM 14954</strain>
    </source>
</reference>
<dbReference type="Gene3D" id="1.20.140.160">
    <property type="match status" value="1"/>
</dbReference>
<feature type="domain" description="RNA polymerase sigma-70 region 2" evidence="6">
    <location>
        <begin position="33"/>
        <end position="101"/>
    </location>
</feature>
<evidence type="ECO:0000313" key="9">
    <source>
        <dbReference type="Proteomes" id="UP000278962"/>
    </source>
</evidence>
<evidence type="ECO:0000259" key="6">
    <source>
        <dbReference type="Pfam" id="PF04542"/>
    </source>
</evidence>
<protein>
    <submittedName>
        <fullName evidence="8">RNA polymerase sigma-B factor</fullName>
    </submittedName>
</protein>
<dbReference type="GO" id="GO:0003677">
    <property type="term" value="F:DNA binding"/>
    <property type="evidence" value="ECO:0007669"/>
    <property type="project" value="UniProtKB-KW"/>
</dbReference>
<dbReference type="EMBL" id="RBIL01000002">
    <property type="protein sequence ID" value="RKQ86130.1"/>
    <property type="molecule type" value="Genomic_DNA"/>
</dbReference>
<sequence length="251" mass="27785">MTHPTHPRSRRAEEHALFARLARERTPAARDAIVERFMPLARQIARRYLPAAELDDLEQVAAMGLVKAVDRFDPGRGLAFSSLAVPTIAGEVKRYLRDHAWSVRVPRDLQETYLHLDRATADLTAELGRAPTASELADRTNHTVEAVLEARQAVTARRAVSLDQPTTGDDGSESIGALFAVDEPAYETAEQAALLDGLLRSLCERDELILRLRFHEDLTQTEIGERVGLSQMHVSRVIRAAITQLQAAARG</sequence>
<dbReference type="AlphaFoldDB" id="A0A660L3N6"/>
<proteinExistence type="predicted"/>
<comment type="caution">
    <text evidence="8">The sequence shown here is derived from an EMBL/GenBank/DDBJ whole genome shotgun (WGS) entry which is preliminary data.</text>
</comment>
<dbReference type="PANTHER" id="PTHR30385:SF4">
    <property type="entry name" value="RNA POLYMERASE SIGMA-E FACTOR"/>
    <property type="match status" value="1"/>
</dbReference>
<dbReference type="SUPFAM" id="SSF88946">
    <property type="entry name" value="Sigma2 domain of RNA polymerase sigma factors"/>
    <property type="match status" value="1"/>
</dbReference>
<keyword evidence="3" id="KW-0238">DNA-binding</keyword>
<dbReference type="InterPro" id="IPR013324">
    <property type="entry name" value="RNA_pol_sigma_r3/r4-like"/>
</dbReference>
<dbReference type="CDD" id="cd06171">
    <property type="entry name" value="Sigma70_r4"/>
    <property type="match status" value="1"/>
</dbReference>
<dbReference type="Pfam" id="PF04539">
    <property type="entry name" value="Sigma70_r3"/>
    <property type="match status" value="1"/>
</dbReference>
<dbReference type="PROSITE" id="PS50096">
    <property type="entry name" value="IQ"/>
    <property type="match status" value="1"/>
</dbReference>